<dbReference type="GO" id="GO:0005737">
    <property type="term" value="C:cytoplasm"/>
    <property type="evidence" value="ECO:0007669"/>
    <property type="project" value="TreeGrafter"/>
</dbReference>
<comment type="catalytic activity">
    <reaction evidence="9">
        <text>D-ribose 5-phosphate + ATP = 5-phospho-alpha-D-ribose 1-diphosphate + AMP + H(+)</text>
        <dbReference type="Rhea" id="RHEA:15609"/>
        <dbReference type="ChEBI" id="CHEBI:15378"/>
        <dbReference type="ChEBI" id="CHEBI:30616"/>
        <dbReference type="ChEBI" id="CHEBI:58017"/>
        <dbReference type="ChEBI" id="CHEBI:78346"/>
        <dbReference type="ChEBI" id="CHEBI:456215"/>
        <dbReference type="EC" id="2.7.6.1"/>
    </reaction>
</comment>
<dbReference type="GO" id="GO:0016301">
    <property type="term" value="F:kinase activity"/>
    <property type="evidence" value="ECO:0007669"/>
    <property type="project" value="UniProtKB-KW"/>
</dbReference>
<protein>
    <recommendedName>
        <fullName evidence="3">ribose-phosphate diphosphokinase</fullName>
        <ecNumber evidence="3">2.7.6.1</ecNumber>
    </recommendedName>
</protein>
<dbReference type="GO" id="GO:0006015">
    <property type="term" value="P:5-phosphoribose 1-diphosphate biosynthetic process"/>
    <property type="evidence" value="ECO:0007669"/>
    <property type="project" value="TreeGrafter"/>
</dbReference>
<evidence type="ECO:0000313" key="12">
    <source>
        <dbReference type="EMBL" id="CAE7909721.1"/>
    </source>
</evidence>
<dbReference type="InterPro" id="IPR029099">
    <property type="entry name" value="Pribosyltran_N"/>
</dbReference>
<evidence type="ECO:0000256" key="3">
    <source>
        <dbReference type="ARBA" id="ARBA00013247"/>
    </source>
</evidence>
<evidence type="ECO:0000256" key="6">
    <source>
        <dbReference type="ARBA" id="ARBA00022741"/>
    </source>
</evidence>
<evidence type="ECO:0000313" key="13">
    <source>
        <dbReference type="Proteomes" id="UP000601435"/>
    </source>
</evidence>
<evidence type="ECO:0000259" key="11">
    <source>
        <dbReference type="Pfam" id="PF13793"/>
    </source>
</evidence>
<dbReference type="InterPro" id="IPR029057">
    <property type="entry name" value="PRTase-like"/>
</dbReference>
<dbReference type="EC" id="2.7.6.1" evidence="3"/>
<evidence type="ECO:0000256" key="4">
    <source>
        <dbReference type="ARBA" id="ARBA00022679"/>
    </source>
</evidence>
<keyword evidence="7" id="KW-0418">Kinase</keyword>
<dbReference type="AlphaFoldDB" id="A0A813BM09"/>
<dbReference type="Pfam" id="PF14572">
    <property type="entry name" value="Pribosyl_synth"/>
    <property type="match status" value="1"/>
</dbReference>
<evidence type="ECO:0000256" key="2">
    <source>
        <dbReference type="ARBA" id="ARBA00006478"/>
    </source>
</evidence>
<gene>
    <name evidence="12" type="primary">prps2</name>
    <name evidence="12" type="ORF">SNEC2469_LOCUS30928</name>
</gene>
<dbReference type="Proteomes" id="UP000601435">
    <property type="component" value="Unassembled WGS sequence"/>
</dbReference>
<keyword evidence="4" id="KW-0808">Transferase</keyword>
<feature type="domain" description="Ribose-phosphate pyrophosphokinase N-terminal" evidence="11">
    <location>
        <begin position="33"/>
        <end position="150"/>
    </location>
</feature>
<dbReference type="PANTHER" id="PTHR10210:SF32">
    <property type="entry name" value="RIBOSE-PHOSPHATE PYROPHOSPHOKINASE 2"/>
    <property type="match status" value="1"/>
</dbReference>
<proteinExistence type="inferred from homology"/>
<comment type="pathway">
    <text evidence="1">Metabolic intermediate biosynthesis; 5-phospho-alpha-D-ribose 1-diphosphate biosynthesis; 5-phospho-alpha-D-ribose 1-diphosphate from D-ribose 5-phosphate (route I): step 1/1.</text>
</comment>
<keyword evidence="6" id="KW-0547">Nucleotide-binding</keyword>
<evidence type="ECO:0000256" key="1">
    <source>
        <dbReference type="ARBA" id="ARBA00004996"/>
    </source>
</evidence>
<comment type="caution">
    <text evidence="12">The sequence shown here is derived from an EMBL/GenBank/DDBJ whole genome shotgun (WGS) entry which is preliminary data.</text>
</comment>
<dbReference type="GO" id="GO:0000287">
    <property type="term" value="F:magnesium ion binding"/>
    <property type="evidence" value="ECO:0007669"/>
    <property type="project" value="InterPro"/>
</dbReference>
<dbReference type="PANTHER" id="PTHR10210">
    <property type="entry name" value="RIBOSE-PHOSPHATE DIPHOSPHOKINASE FAMILY MEMBER"/>
    <property type="match status" value="1"/>
</dbReference>
<dbReference type="GO" id="GO:0006164">
    <property type="term" value="P:purine nucleotide biosynthetic process"/>
    <property type="evidence" value="ECO:0007669"/>
    <property type="project" value="TreeGrafter"/>
</dbReference>
<dbReference type="InterPro" id="IPR000836">
    <property type="entry name" value="PRTase_dom"/>
</dbReference>
<keyword evidence="13" id="KW-1185">Reference proteome</keyword>
<dbReference type="GO" id="GO:0002189">
    <property type="term" value="C:ribose phosphate diphosphokinase complex"/>
    <property type="evidence" value="ECO:0007669"/>
    <property type="project" value="TreeGrafter"/>
</dbReference>
<organism evidence="12 13">
    <name type="scientific">Symbiodinium necroappetens</name>
    <dbReference type="NCBI Taxonomy" id="1628268"/>
    <lineage>
        <taxon>Eukaryota</taxon>
        <taxon>Sar</taxon>
        <taxon>Alveolata</taxon>
        <taxon>Dinophyceae</taxon>
        <taxon>Suessiales</taxon>
        <taxon>Symbiodiniaceae</taxon>
        <taxon>Symbiodinium</taxon>
    </lineage>
</organism>
<dbReference type="SMART" id="SM01400">
    <property type="entry name" value="Pribosyltran_N"/>
    <property type="match status" value="1"/>
</dbReference>
<evidence type="ECO:0000256" key="10">
    <source>
        <dbReference type="SAM" id="MobiDB-lite"/>
    </source>
</evidence>
<evidence type="ECO:0000256" key="5">
    <source>
        <dbReference type="ARBA" id="ARBA00022727"/>
    </source>
</evidence>
<dbReference type="FunFam" id="3.40.50.2020:FF:000014">
    <property type="entry name" value="Ribose-phosphate pyrophosphokinase 1"/>
    <property type="match status" value="1"/>
</dbReference>
<dbReference type="InterPro" id="IPR005946">
    <property type="entry name" value="Rib-P_diPkinase"/>
</dbReference>
<feature type="region of interest" description="Disordered" evidence="10">
    <location>
        <begin position="373"/>
        <end position="396"/>
    </location>
</feature>
<dbReference type="NCBIfam" id="TIGR01251">
    <property type="entry name" value="ribP_PPkin"/>
    <property type="match status" value="1"/>
</dbReference>
<dbReference type="EMBL" id="CAJNJA010073441">
    <property type="protein sequence ID" value="CAE7909721.1"/>
    <property type="molecule type" value="Genomic_DNA"/>
</dbReference>
<evidence type="ECO:0000256" key="9">
    <source>
        <dbReference type="ARBA" id="ARBA00049535"/>
    </source>
</evidence>
<comment type="similarity">
    <text evidence="2">Belongs to the ribose-phosphate pyrophosphokinase family.</text>
</comment>
<keyword evidence="5" id="KW-0545">Nucleotide biosynthesis</keyword>
<dbReference type="CDD" id="cd06223">
    <property type="entry name" value="PRTases_typeI"/>
    <property type="match status" value="1"/>
</dbReference>
<keyword evidence="8" id="KW-0067">ATP-binding</keyword>
<dbReference type="OrthoDB" id="413572at2759"/>
<accession>A0A813BM09</accession>
<reference evidence="12" key="1">
    <citation type="submission" date="2021-02" db="EMBL/GenBank/DDBJ databases">
        <authorList>
            <person name="Dougan E. K."/>
            <person name="Rhodes N."/>
            <person name="Thang M."/>
            <person name="Chan C."/>
        </authorList>
    </citation>
    <scope>NUCLEOTIDE SEQUENCE</scope>
</reference>
<dbReference type="Pfam" id="PF13793">
    <property type="entry name" value="Pribosyltran_N"/>
    <property type="match status" value="1"/>
</dbReference>
<dbReference type="Gene3D" id="3.40.50.2020">
    <property type="match status" value="2"/>
</dbReference>
<feature type="compositionally biased region" description="Basic and acidic residues" evidence="10">
    <location>
        <begin position="378"/>
        <end position="396"/>
    </location>
</feature>
<evidence type="ECO:0000256" key="7">
    <source>
        <dbReference type="ARBA" id="ARBA00022777"/>
    </source>
</evidence>
<name>A0A813BM09_9DINO</name>
<evidence type="ECO:0000256" key="8">
    <source>
        <dbReference type="ARBA" id="ARBA00022840"/>
    </source>
</evidence>
<dbReference type="GO" id="GO:0004749">
    <property type="term" value="F:ribose phosphate diphosphokinase activity"/>
    <property type="evidence" value="ECO:0007669"/>
    <property type="project" value="UniProtKB-EC"/>
</dbReference>
<sequence length="396" mass="43654">MASSDDDGDLDDDLDADESYQAIRIPLGHPPVVFGLPGSDQLLQKVISHLQWRSGECHFAMFDNGEIGPKVLQTVTNHDVFVIIVRNDAASEVNFSLVRLLLLVDALRGESPHRLTVVMPCLEYARQDRKLMAGEAIAPKLMFRCIKTAGAERFLTVDLHNQAEAAFSPPGMVLDELSSDRYLADFIRQNVPGFDEEHSLVCATNGGGMKFTRRMADILRVGFIMADRFRQKAGGRGEVKIMFDAEMQSINDVIIIDDMFDTCGNLVEVSRALHTLLPSARLYGVAPHGYFSGDTADKVKQLVEECNLQWVAVTNSVDQTAALQRFAAAGLEERIKVIEISKLLAGAILRLHLGAPVNVPKFRSLGPQDDDPVLLDASHNKASERSAELRKRLSST</sequence>
<dbReference type="GO" id="GO:0005524">
    <property type="term" value="F:ATP binding"/>
    <property type="evidence" value="ECO:0007669"/>
    <property type="project" value="UniProtKB-KW"/>
</dbReference>
<dbReference type="SUPFAM" id="SSF53271">
    <property type="entry name" value="PRTase-like"/>
    <property type="match status" value="2"/>
</dbReference>